<evidence type="ECO:0000313" key="3">
    <source>
        <dbReference type="EMBL" id="CAD8745157.1"/>
    </source>
</evidence>
<keyword evidence="2" id="KW-0732">Signal</keyword>
<evidence type="ECO:0000256" key="1">
    <source>
        <dbReference type="SAM" id="MobiDB-lite"/>
    </source>
</evidence>
<accession>A0A7S0TXJ3</accession>
<proteinExistence type="predicted"/>
<feature type="region of interest" description="Disordered" evidence="1">
    <location>
        <begin position="95"/>
        <end position="132"/>
    </location>
</feature>
<feature type="chain" id="PRO_5030943853" evidence="2">
    <location>
        <begin position="23"/>
        <end position="340"/>
    </location>
</feature>
<sequence>MGVIRAALVVAVGLALIAVGRLQGGAPVELEQQSLAADHPKCDAKCSQHKAMVIARMKALRKEIDGDYNAMVHFGDKAGYVPPVRSIKSQVMDGSLLGGGKGSNDAAPPPFSADVADGGKDMSSKGGLSASSILPRVGSVGQMQRKFMHSVAHKASAASSSSSPAGHHPQAHKATREASAAPVRAAPAVAHHAAHKASPVVDMFNPSVGHSVKVHGDSHHHTSRGRRSGKGSVQWDKAFAFMQNKAAKMGGSGHGHHNGDSGVPESVERHIRTKKTTEPAVVRAAMQKALSFATSSMHRSKTEQEGDKLLGLDTGGSGHHVSAKRSDPLNTKFLNSWFGA</sequence>
<feature type="signal peptide" evidence="2">
    <location>
        <begin position="1"/>
        <end position="22"/>
    </location>
</feature>
<feature type="compositionally biased region" description="Low complexity" evidence="1">
    <location>
        <begin position="178"/>
        <end position="194"/>
    </location>
</feature>
<feature type="compositionally biased region" description="Low complexity" evidence="1">
    <location>
        <begin position="153"/>
        <end position="168"/>
    </location>
</feature>
<dbReference type="AlphaFoldDB" id="A0A7S0TXJ3"/>
<reference evidence="3" key="1">
    <citation type="submission" date="2021-01" db="EMBL/GenBank/DDBJ databases">
        <authorList>
            <person name="Corre E."/>
            <person name="Pelletier E."/>
            <person name="Niang G."/>
            <person name="Scheremetjew M."/>
            <person name="Finn R."/>
            <person name="Kale V."/>
            <person name="Holt S."/>
            <person name="Cochrane G."/>
            <person name="Meng A."/>
            <person name="Brown T."/>
            <person name="Cohen L."/>
        </authorList>
    </citation>
    <scope>NUCLEOTIDE SEQUENCE</scope>
    <source>
        <strain evidence="3">CCMP441</strain>
    </source>
</reference>
<gene>
    <name evidence="3" type="ORF">HAND1043_LOCUS11652</name>
</gene>
<protein>
    <submittedName>
        <fullName evidence="3">Uncharacterized protein</fullName>
    </submittedName>
</protein>
<feature type="region of interest" description="Disordered" evidence="1">
    <location>
        <begin position="207"/>
        <end position="232"/>
    </location>
</feature>
<feature type="region of interest" description="Disordered" evidence="1">
    <location>
        <begin position="248"/>
        <end position="267"/>
    </location>
</feature>
<evidence type="ECO:0000256" key="2">
    <source>
        <dbReference type="SAM" id="SignalP"/>
    </source>
</evidence>
<dbReference type="EMBL" id="HBFK01018817">
    <property type="protein sequence ID" value="CAD8745157.1"/>
    <property type="molecule type" value="Transcribed_RNA"/>
</dbReference>
<feature type="region of interest" description="Disordered" evidence="1">
    <location>
        <begin position="147"/>
        <end position="194"/>
    </location>
</feature>
<name>A0A7S0TXJ3_HEMAN</name>
<organism evidence="3">
    <name type="scientific">Hemiselmis andersenii</name>
    <name type="common">Cryptophyte alga</name>
    <dbReference type="NCBI Taxonomy" id="464988"/>
    <lineage>
        <taxon>Eukaryota</taxon>
        <taxon>Cryptophyceae</taxon>
        <taxon>Cryptomonadales</taxon>
        <taxon>Hemiselmidaceae</taxon>
        <taxon>Hemiselmis</taxon>
    </lineage>
</organism>